<dbReference type="AlphaFoldDB" id="A0A085ZK78"/>
<dbReference type="Proteomes" id="UP000028715">
    <property type="component" value="Unassembled WGS sequence"/>
</dbReference>
<evidence type="ECO:0000256" key="1">
    <source>
        <dbReference type="SAM" id="SignalP"/>
    </source>
</evidence>
<organism evidence="2 3">
    <name type="scientific">Flavobacterium reichenbachii</name>
    <dbReference type="NCBI Taxonomy" id="362418"/>
    <lineage>
        <taxon>Bacteria</taxon>
        <taxon>Pseudomonadati</taxon>
        <taxon>Bacteroidota</taxon>
        <taxon>Flavobacteriia</taxon>
        <taxon>Flavobacteriales</taxon>
        <taxon>Flavobacteriaceae</taxon>
        <taxon>Flavobacterium</taxon>
    </lineage>
</organism>
<protein>
    <submittedName>
        <fullName evidence="2">Uncharacterized protein</fullName>
    </submittedName>
</protein>
<comment type="caution">
    <text evidence="2">The sequence shown here is derived from an EMBL/GenBank/DDBJ whole genome shotgun (WGS) entry which is preliminary data.</text>
</comment>
<sequence>MNKYLKYLLSLFLVFAMIATDGTLGSQSKSAAYYQSSYVISKRELDFKIFHLHVFQKGKSSEKTSFSVFVTYLKLKIVFGFYVKGVVQLQALLHQNINSFIKQSIFVNEIETSKNLRTSLYIA</sequence>
<name>A0A085ZK78_9FLAO</name>
<proteinExistence type="predicted"/>
<dbReference type="OrthoDB" id="1358646at2"/>
<evidence type="ECO:0000313" key="2">
    <source>
        <dbReference type="EMBL" id="KFF04842.1"/>
    </source>
</evidence>
<feature type="chain" id="PRO_5001801152" evidence="1">
    <location>
        <begin position="20"/>
        <end position="123"/>
    </location>
</feature>
<keyword evidence="1" id="KW-0732">Signal</keyword>
<gene>
    <name evidence="2" type="ORF">IW19_04540</name>
</gene>
<dbReference type="RefSeq" id="WP_035681639.1">
    <property type="nucleotide sequence ID" value="NZ_JPRL01000001.1"/>
</dbReference>
<reference evidence="2 3" key="1">
    <citation type="submission" date="2014-07" db="EMBL/GenBank/DDBJ databases">
        <title>Genome of Flavobacterium reichenbachii LMG 25512.</title>
        <authorList>
            <person name="Stropko S.J."/>
            <person name="Pipes S.E."/>
            <person name="Newman J.D."/>
        </authorList>
    </citation>
    <scope>NUCLEOTIDE SEQUENCE [LARGE SCALE GENOMIC DNA]</scope>
    <source>
        <strain evidence="2 3">LMG 25512</strain>
    </source>
</reference>
<accession>A0A085ZK78</accession>
<keyword evidence="3" id="KW-1185">Reference proteome</keyword>
<feature type="signal peptide" evidence="1">
    <location>
        <begin position="1"/>
        <end position="19"/>
    </location>
</feature>
<dbReference type="EMBL" id="JPRL01000001">
    <property type="protein sequence ID" value="KFF04842.1"/>
    <property type="molecule type" value="Genomic_DNA"/>
</dbReference>
<dbReference type="eggNOG" id="ENOG5030YQU">
    <property type="taxonomic scope" value="Bacteria"/>
</dbReference>
<evidence type="ECO:0000313" key="3">
    <source>
        <dbReference type="Proteomes" id="UP000028715"/>
    </source>
</evidence>
<dbReference type="STRING" id="362418.IW19_04540"/>